<dbReference type="EMBL" id="LT629774">
    <property type="protein sequence ID" value="SDS95066.1"/>
    <property type="molecule type" value="Genomic_DNA"/>
</dbReference>
<evidence type="ECO:0000313" key="1">
    <source>
        <dbReference type="EMBL" id="SDS95066.1"/>
    </source>
</evidence>
<gene>
    <name evidence="1" type="ORF">SAMN04489797_2839</name>
</gene>
<proteinExistence type="predicted"/>
<name>A0A1H1WFF7_9FLAO</name>
<protein>
    <submittedName>
        <fullName evidence="1">Uncharacterized protein</fullName>
    </submittedName>
</protein>
<keyword evidence="2" id="KW-1185">Reference proteome</keyword>
<dbReference type="STRING" id="1249933.SAMN04489797_2839"/>
<organism evidence="1 2">
    <name type="scientific">Winogradskyella sediminis</name>
    <dbReference type="NCBI Taxonomy" id="1382466"/>
    <lineage>
        <taxon>Bacteria</taxon>
        <taxon>Pseudomonadati</taxon>
        <taxon>Bacteroidota</taxon>
        <taxon>Flavobacteriia</taxon>
        <taxon>Flavobacteriales</taxon>
        <taxon>Flavobacteriaceae</taxon>
        <taxon>Winogradskyella</taxon>
    </lineage>
</organism>
<dbReference type="Proteomes" id="UP000198963">
    <property type="component" value="Chromosome I"/>
</dbReference>
<reference evidence="1 2" key="1">
    <citation type="submission" date="2016-10" db="EMBL/GenBank/DDBJ databases">
        <authorList>
            <person name="Varghese N."/>
            <person name="Submissions S."/>
        </authorList>
    </citation>
    <scope>NUCLEOTIDE SEQUENCE [LARGE SCALE GENOMIC DNA]</scope>
    <source>
        <strain evidence="1 2">RHA_55</strain>
    </source>
</reference>
<evidence type="ECO:0000313" key="2">
    <source>
        <dbReference type="Proteomes" id="UP000198963"/>
    </source>
</evidence>
<dbReference type="AlphaFoldDB" id="A0A1H1WFF7"/>
<sequence length="80" mass="9165">MCFTSGFSSSSKLSNKLSADRCAIADYNLATACLTLSLTNTTEAKSYLYHYDNYNYKHLQPYIFQTFSNYITQNHILKQS</sequence>
<accession>A0A1H1WFF7</accession>